<organism evidence="1 2">
    <name type="scientific">Paenibacillus mucilaginosus 3016</name>
    <dbReference type="NCBI Taxonomy" id="1116391"/>
    <lineage>
        <taxon>Bacteria</taxon>
        <taxon>Bacillati</taxon>
        <taxon>Bacillota</taxon>
        <taxon>Bacilli</taxon>
        <taxon>Bacillales</taxon>
        <taxon>Paenibacillaceae</taxon>
        <taxon>Paenibacillus</taxon>
    </lineage>
</organism>
<dbReference type="Gene3D" id="1.10.10.10">
    <property type="entry name" value="Winged helix-like DNA-binding domain superfamily/Winged helix DNA-binding domain"/>
    <property type="match status" value="1"/>
</dbReference>
<evidence type="ECO:0000313" key="1">
    <source>
        <dbReference type="EMBL" id="AFC28416.1"/>
    </source>
</evidence>
<accession>H6NGX4</accession>
<evidence type="ECO:0000313" key="2">
    <source>
        <dbReference type="Proteomes" id="UP000007523"/>
    </source>
</evidence>
<protein>
    <submittedName>
        <fullName evidence="1">Uncharacterized protein</fullName>
    </submittedName>
</protein>
<name>H6NGX4_9BACL</name>
<sequence length="90" mass="10666">MLQGIERKVLRIIANYWSGRHRCPLIDELMIKTGRSKEGIYKVLTVLAKEEYIEWSPTIPQVMLVINPYERDAPNNWAQPVRSQTRYFMD</sequence>
<dbReference type="InterPro" id="IPR036390">
    <property type="entry name" value="WH_DNA-bd_sf"/>
</dbReference>
<dbReference type="SUPFAM" id="SSF46785">
    <property type="entry name" value="Winged helix' DNA-binding domain"/>
    <property type="match status" value="1"/>
</dbReference>
<dbReference type="KEGG" id="pmq:PM3016_1491"/>
<reference evidence="1 2" key="1">
    <citation type="journal article" date="2012" name="J. Bacteriol.">
        <title>Complete Genome Sequence of Paenibacillus mucilaginosus 3016, a Bacterium Functional as Microbial Fertilizer.</title>
        <authorList>
            <person name="Ma M."/>
            <person name="Wang Z."/>
            <person name="Li L."/>
            <person name="Jiang X."/>
            <person name="Guan D."/>
            <person name="Cao F."/>
            <person name="Chen H."/>
            <person name="Wang X."/>
            <person name="Shen D."/>
            <person name="Du B."/>
            <person name="Li J."/>
        </authorList>
    </citation>
    <scope>NUCLEOTIDE SEQUENCE [LARGE SCALE GENOMIC DNA]</scope>
    <source>
        <strain evidence="1 2">3016</strain>
    </source>
</reference>
<dbReference type="HOGENOM" id="CLU_161340_0_0_9"/>
<keyword evidence="2" id="KW-1185">Reference proteome</keyword>
<dbReference type="AlphaFoldDB" id="H6NGX4"/>
<proteinExistence type="predicted"/>
<gene>
    <name evidence="1" type="ORF">PM3016_1491</name>
</gene>
<dbReference type="InterPro" id="IPR036388">
    <property type="entry name" value="WH-like_DNA-bd_sf"/>
</dbReference>
<dbReference type="Proteomes" id="UP000007523">
    <property type="component" value="Chromosome"/>
</dbReference>
<dbReference type="STRING" id="1116391.PM3016_1491"/>
<dbReference type="EMBL" id="CP003235">
    <property type="protein sequence ID" value="AFC28416.1"/>
    <property type="molecule type" value="Genomic_DNA"/>
</dbReference>